<organism evidence="2">
    <name type="scientific">Escherichia coli</name>
    <dbReference type="NCBI Taxonomy" id="562"/>
    <lineage>
        <taxon>Bacteria</taxon>
        <taxon>Pseudomonadati</taxon>
        <taxon>Pseudomonadota</taxon>
        <taxon>Gammaproteobacteria</taxon>
        <taxon>Enterobacterales</taxon>
        <taxon>Enterobacteriaceae</taxon>
        <taxon>Escherichia</taxon>
    </lineage>
</organism>
<comment type="caution">
    <text evidence="2">The sequence shown here is derived from an EMBL/GenBank/DDBJ whole genome shotgun (WGS) entry which is preliminary data.</text>
</comment>
<dbReference type="SUPFAM" id="SSF52540">
    <property type="entry name" value="P-loop containing nucleoside triphosphate hydrolases"/>
    <property type="match status" value="1"/>
</dbReference>
<dbReference type="AlphaFoldDB" id="A0A6C9EIK3"/>
<evidence type="ECO:0000313" key="2">
    <source>
        <dbReference type="EMBL" id="MSD82659.1"/>
    </source>
</evidence>
<name>A0A6C9EIK3_ECOLX</name>
<sequence length="131" mass="14547">RIPAREFSSNGEMWTMALALKMALFEIVRDRLGLQPIVILDDVFAQLDDSRRTQILDFARKQDQVLITLASEVDVPDYESAHRIDVAALDEPASVILPTLGNLSNSRENESLGGYDEKTAVDSASVERKVS</sequence>
<evidence type="ECO:0000256" key="1">
    <source>
        <dbReference type="SAM" id="MobiDB-lite"/>
    </source>
</evidence>
<feature type="region of interest" description="Disordered" evidence="1">
    <location>
        <begin position="103"/>
        <end position="131"/>
    </location>
</feature>
<accession>A0A6C9EIK3</accession>
<gene>
    <name evidence="2" type="ORF">GKG27_27415</name>
</gene>
<dbReference type="EMBL" id="WKYP01000346">
    <property type="protein sequence ID" value="MSD82659.1"/>
    <property type="molecule type" value="Genomic_DNA"/>
</dbReference>
<dbReference type="InterPro" id="IPR027417">
    <property type="entry name" value="P-loop_NTPase"/>
</dbReference>
<reference evidence="2" key="1">
    <citation type="journal article" date="2019" name="Nat. Med.">
        <title>A library of human gut bacterial isolates paired with longitudinal multiomics data enables mechanistic microbiome research.</title>
        <authorList>
            <person name="Poyet M."/>
            <person name="Groussin M."/>
            <person name="Gibbons S.M."/>
            <person name="Avila-Pacheco J."/>
            <person name="Jiang X."/>
            <person name="Kearney S.M."/>
            <person name="Perrotta A.R."/>
            <person name="Berdy B."/>
            <person name="Zhao S."/>
            <person name="Lieberman T.D."/>
            <person name="Swanson P.K."/>
            <person name="Smith M."/>
            <person name="Roesemann S."/>
            <person name="Alexander J.E."/>
            <person name="Rich S.A."/>
            <person name="Livny J."/>
            <person name="Vlamakis H."/>
            <person name="Clish C."/>
            <person name="Bullock K."/>
            <person name="Deik A."/>
            <person name="Scott J."/>
            <person name="Pierce K.A."/>
            <person name="Xavier R.J."/>
            <person name="Alm E.J."/>
        </authorList>
    </citation>
    <scope>NUCLEOTIDE SEQUENCE</scope>
    <source>
        <strain evidence="2">BIOML-A260</strain>
    </source>
</reference>
<proteinExistence type="predicted"/>
<protein>
    <submittedName>
        <fullName evidence="2">DNA replication and repair protein RecF</fullName>
    </submittedName>
</protein>
<dbReference type="Gene3D" id="3.40.50.300">
    <property type="entry name" value="P-loop containing nucleotide triphosphate hydrolases"/>
    <property type="match status" value="1"/>
</dbReference>
<feature type="compositionally biased region" description="Basic and acidic residues" evidence="1">
    <location>
        <begin position="107"/>
        <end position="131"/>
    </location>
</feature>
<feature type="non-terminal residue" evidence="2">
    <location>
        <position position="1"/>
    </location>
</feature>